<organism evidence="2 3">
    <name type="scientific">Prorocentrum cordatum</name>
    <dbReference type="NCBI Taxonomy" id="2364126"/>
    <lineage>
        <taxon>Eukaryota</taxon>
        <taxon>Sar</taxon>
        <taxon>Alveolata</taxon>
        <taxon>Dinophyceae</taxon>
        <taxon>Prorocentrales</taxon>
        <taxon>Prorocentraceae</taxon>
        <taxon>Prorocentrum</taxon>
    </lineage>
</organism>
<dbReference type="EMBL" id="CAUYUJ010016951">
    <property type="protein sequence ID" value="CAK0870366.1"/>
    <property type="molecule type" value="Genomic_DNA"/>
</dbReference>
<gene>
    <name evidence="2" type="ORF">PCOR1329_LOCUS56495</name>
</gene>
<keyword evidence="3" id="KW-1185">Reference proteome</keyword>
<comment type="caution">
    <text evidence="2">The sequence shown here is derived from an EMBL/GenBank/DDBJ whole genome shotgun (WGS) entry which is preliminary data.</text>
</comment>
<keyword evidence="1" id="KW-0812">Transmembrane</keyword>
<protein>
    <submittedName>
        <fullName evidence="2">Uncharacterized protein</fullName>
    </submittedName>
</protein>
<keyword evidence="1" id="KW-0472">Membrane</keyword>
<feature type="transmembrane region" description="Helical" evidence="1">
    <location>
        <begin position="24"/>
        <end position="47"/>
    </location>
</feature>
<keyword evidence="1" id="KW-1133">Transmembrane helix</keyword>
<dbReference type="Proteomes" id="UP001189429">
    <property type="component" value="Unassembled WGS sequence"/>
</dbReference>
<reference evidence="2" key="1">
    <citation type="submission" date="2023-10" db="EMBL/GenBank/DDBJ databases">
        <authorList>
            <person name="Chen Y."/>
            <person name="Shah S."/>
            <person name="Dougan E. K."/>
            <person name="Thang M."/>
            <person name="Chan C."/>
        </authorList>
    </citation>
    <scope>NUCLEOTIDE SEQUENCE [LARGE SCALE GENOMIC DNA]</scope>
</reference>
<sequence length="103" mass="11654">MVLCSCLGPTLGMVRGTQEVQRRFILLSIFSFIGSGSYMAVVMPRYLVIRARASYQPELFDGWEKVLAARIVLYTTTILSLHPLFALQSLAEVRDEERPVKKC</sequence>
<evidence type="ECO:0000313" key="2">
    <source>
        <dbReference type="EMBL" id="CAK0870366.1"/>
    </source>
</evidence>
<evidence type="ECO:0000256" key="1">
    <source>
        <dbReference type="SAM" id="Phobius"/>
    </source>
</evidence>
<proteinExistence type="predicted"/>
<name>A0ABN9VBF7_9DINO</name>
<accession>A0ABN9VBF7</accession>
<evidence type="ECO:0000313" key="3">
    <source>
        <dbReference type="Proteomes" id="UP001189429"/>
    </source>
</evidence>